<feature type="compositionally biased region" description="Polar residues" evidence="1">
    <location>
        <begin position="266"/>
        <end position="277"/>
    </location>
</feature>
<feature type="compositionally biased region" description="Pro residues" evidence="1">
    <location>
        <begin position="49"/>
        <end position="80"/>
    </location>
</feature>
<evidence type="ECO:0000313" key="2">
    <source>
        <dbReference type="EMBL" id="QQR92951.1"/>
    </source>
</evidence>
<sequence>MASQEDVDEINAYLQQHAQKQAAKGVEQKNLFTTLQHALFGETHADYAPPVPPSSPVAPTMQSPPAPATIPAAAPTPPSVPRVVSDPSPKPSAPKPAPAAIPKTPSPAVEASREMVATNPKNMTTVSMASEPAVVPEKKINTRAPPAAPTPMPYKFSEETDTAALSPPPARFNPYPNPYRKAIPSPEKFSDSTAPPWVMRTLPSESRDIRKEADTPAPSPTPSEQSLSSRPPVSKKELNTPAAPTPTRAPEKSPASTRVKMMELVNETSGTDGNNSPHRMPWHPDTSGEVTPNELVGLQSTPVAKRPAPVTPSPPREMPVRPTTPMGLNAHEHDYLLRKEQEYDSTHAAVPAPMTTTDGNTTSDEKRAILGRLKELMAQHGGQPPQN</sequence>
<dbReference type="Proteomes" id="UP000596004">
    <property type="component" value="Chromosome"/>
</dbReference>
<protein>
    <submittedName>
        <fullName evidence="2">Uncharacterized protein</fullName>
    </submittedName>
</protein>
<organism evidence="2">
    <name type="scientific">Candidatus Iainarchaeum sp</name>
    <dbReference type="NCBI Taxonomy" id="3101447"/>
    <lineage>
        <taxon>Archaea</taxon>
        <taxon>Candidatus Iainarchaeota</taxon>
        <taxon>Candidatus Iainarchaeia</taxon>
        <taxon>Candidatus Iainarchaeales</taxon>
        <taxon>Candidatus Iainarchaeaceae</taxon>
        <taxon>Candidatus Iainarchaeum</taxon>
    </lineage>
</organism>
<feature type="compositionally biased region" description="Basic and acidic residues" evidence="1">
    <location>
        <begin position="205"/>
        <end position="214"/>
    </location>
</feature>
<dbReference type="AlphaFoldDB" id="A0A7T9DKG4"/>
<dbReference type="PRINTS" id="PR01217">
    <property type="entry name" value="PRICHEXTENSN"/>
</dbReference>
<reference evidence="2" key="1">
    <citation type="submission" date="2020-11" db="EMBL/GenBank/DDBJ databases">
        <title>Connecting structure to function with the recovery of over 1000 high-quality activated sludge metagenome-assembled genomes encoding full-length rRNA genes using long-read sequencing.</title>
        <authorList>
            <person name="Singleton C.M."/>
            <person name="Petriglieri F."/>
            <person name="Kristensen J.M."/>
            <person name="Kirkegaard R.H."/>
            <person name="Michaelsen T.Y."/>
            <person name="Andersen M.H."/>
            <person name="Karst S.M."/>
            <person name="Dueholm M.S."/>
            <person name="Nielsen P.H."/>
            <person name="Albertsen M."/>
        </authorList>
    </citation>
    <scope>NUCLEOTIDE SEQUENCE</scope>
    <source>
        <strain evidence="2">Fred_18-Q3-R57-64_BAT3C.431</strain>
    </source>
</reference>
<dbReference type="EMBL" id="CP064981">
    <property type="protein sequence ID" value="QQR92951.1"/>
    <property type="molecule type" value="Genomic_DNA"/>
</dbReference>
<accession>A0A7T9DKG4</accession>
<proteinExistence type="predicted"/>
<feature type="region of interest" description="Disordered" evidence="1">
    <location>
        <begin position="44"/>
        <end position="328"/>
    </location>
</feature>
<feature type="compositionally biased region" description="Pro residues" evidence="1">
    <location>
        <begin position="166"/>
        <end position="177"/>
    </location>
</feature>
<name>A0A7T9DKG4_9ARCH</name>
<feature type="compositionally biased region" description="Pro residues" evidence="1">
    <location>
        <begin position="88"/>
        <end position="99"/>
    </location>
</feature>
<feature type="compositionally biased region" description="Polar residues" evidence="1">
    <location>
        <begin position="222"/>
        <end position="231"/>
    </location>
</feature>
<gene>
    <name evidence="2" type="ORF">IPJ89_01755</name>
</gene>
<evidence type="ECO:0000256" key="1">
    <source>
        <dbReference type="SAM" id="MobiDB-lite"/>
    </source>
</evidence>
<feature type="compositionally biased region" description="Polar residues" evidence="1">
    <location>
        <begin position="119"/>
        <end position="128"/>
    </location>
</feature>